<protein>
    <submittedName>
        <fullName evidence="2">Uncharacterized protein</fullName>
    </submittedName>
</protein>
<dbReference type="RefSeq" id="XP_062777210.1">
    <property type="nucleotide sequence ID" value="XM_062921159.1"/>
</dbReference>
<evidence type="ECO:0000313" key="3">
    <source>
        <dbReference type="Proteomes" id="UP001322277"/>
    </source>
</evidence>
<name>A0AAX4I9G3_9PEZI</name>
<dbReference type="Proteomes" id="UP001322277">
    <property type="component" value="Chromosome 3"/>
</dbReference>
<dbReference type="KEGG" id="cdet:87941503"/>
<dbReference type="EMBL" id="CP137307">
    <property type="protein sequence ID" value="WQF79986.1"/>
    <property type="molecule type" value="Genomic_DNA"/>
</dbReference>
<sequence length="73" mass="7887">MRGRVPILPVESSATIPKQESAAAPTTGRLDSLDSKQTNPFGIDDDSWPLCRATLQCSRVYCSGGGGWWMNMA</sequence>
<evidence type="ECO:0000256" key="1">
    <source>
        <dbReference type="SAM" id="MobiDB-lite"/>
    </source>
</evidence>
<gene>
    <name evidence="2" type="ORF">CDEST_05000</name>
</gene>
<organism evidence="2 3">
    <name type="scientific">Colletotrichum destructivum</name>
    <dbReference type="NCBI Taxonomy" id="34406"/>
    <lineage>
        <taxon>Eukaryota</taxon>
        <taxon>Fungi</taxon>
        <taxon>Dikarya</taxon>
        <taxon>Ascomycota</taxon>
        <taxon>Pezizomycotina</taxon>
        <taxon>Sordariomycetes</taxon>
        <taxon>Hypocreomycetidae</taxon>
        <taxon>Glomerellales</taxon>
        <taxon>Glomerellaceae</taxon>
        <taxon>Colletotrichum</taxon>
        <taxon>Colletotrichum destructivum species complex</taxon>
    </lineage>
</organism>
<proteinExistence type="predicted"/>
<dbReference type="GeneID" id="87941503"/>
<evidence type="ECO:0000313" key="2">
    <source>
        <dbReference type="EMBL" id="WQF79986.1"/>
    </source>
</evidence>
<keyword evidence="3" id="KW-1185">Reference proteome</keyword>
<reference evidence="3" key="1">
    <citation type="journal article" date="2023" name="bioRxiv">
        <title>Complete genome of the Medicago anthracnose fungus, Colletotrichum destructivum, reveals a mini-chromosome-like region within a core chromosome.</title>
        <authorList>
            <person name="Lapalu N."/>
            <person name="Simon A."/>
            <person name="Lu A."/>
            <person name="Plaumann P.-L."/>
            <person name="Amselem J."/>
            <person name="Pigne S."/>
            <person name="Auger A."/>
            <person name="Koch C."/>
            <person name="Dallery J.-F."/>
            <person name="O'Connell R.J."/>
        </authorList>
    </citation>
    <scope>NUCLEOTIDE SEQUENCE [LARGE SCALE GENOMIC DNA]</scope>
    <source>
        <strain evidence="3">CBS 520.97</strain>
    </source>
</reference>
<accession>A0AAX4I9G3</accession>
<feature type="region of interest" description="Disordered" evidence="1">
    <location>
        <begin position="1"/>
        <end position="40"/>
    </location>
</feature>
<dbReference type="AlphaFoldDB" id="A0AAX4I9G3"/>